<feature type="region of interest" description="Disordered" evidence="1">
    <location>
        <begin position="1"/>
        <end position="30"/>
    </location>
</feature>
<keyword evidence="3" id="KW-1185">Reference proteome</keyword>
<name>A0ABQ9V3L4_SAGOE</name>
<dbReference type="Proteomes" id="UP001266305">
    <property type="component" value="Unassembled WGS sequence"/>
</dbReference>
<accession>A0ABQ9V3L4</accession>
<reference evidence="2 3" key="1">
    <citation type="submission" date="2023-05" db="EMBL/GenBank/DDBJ databases">
        <title>B98-5 Cell Line De Novo Hybrid Assembly: An Optical Mapping Approach.</title>
        <authorList>
            <person name="Kananen K."/>
            <person name="Auerbach J.A."/>
            <person name="Kautto E."/>
            <person name="Blachly J.S."/>
        </authorList>
    </citation>
    <scope>NUCLEOTIDE SEQUENCE [LARGE SCALE GENOMIC DNA]</scope>
    <source>
        <strain evidence="2">B95-8</strain>
        <tissue evidence="2">Cell line</tissue>
    </source>
</reference>
<gene>
    <name evidence="2" type="ORF">P7K49_017819</name>
</gene>
<feature type="compositionally biased region" description="Basic and acidic residues" evidence="1">
    <location>
        <begin position="16"/>
        <end position="30"/>
    </location>
</feature>
<evidence type="ECO:0000256" key="1">
    <source>
        <dbReference type="SAM" id="MobiDB-lite"/>
    </source>
</evidence>
<comment type="caution">
    <text evidence="2">The sequence shown here is derived from an EMBL/GenBank/DDBJ whole genome shotgun (WGS) entry which is preliminary data.</text>
</comment>
<evidence type="ECO:0000313" key="2">
    <source>
        <dbReference type="EMBL" id="KAK2103963.1"/>
    </source>
</evidence>
<sequence>MRRPSRAKPAAPGRAPWREDRPASSDEGDRAVVRWEIQPTAERPVSGLLLAFRTGGGVLGARAEYAGRGQKHDIGGVGVGGRA</sequence>
<proteinExistence type="predicted"/>
<evidence type="ECO:0000313" key="3">
    <source>
        <dbReference type="Proteomes" id="UP001266305"/>
    </source>
</evidence>
<dbReference type="EMBL" id="JASSZA010000008">
    <property type="protein sequence ID" value="KAK2103963.1"/>
    <property type="molecule type" value="Genomic_DNA"/>
</dbReference>
<protein>
    <submittedName>
        <fullName evidence="2">Uncharacterized protein</fullName>
    </submittedName>
</protein>
<organism evidence="2 3">
    <name type="scientific">Saguinus oedipus</name>
    <name type="common">Cotton-top tamarin</name>
    <name type="synonym">Oedipomidas oedipus</name>
    <dbReference type="NCBI Taxonomy" id="9490"/>
    <lineage>
        <taxon>Eukaryota</taxon>
        <taxon>Metazoa</taxon>
        <taxon>Chordata</taxon>
        <taxon>Craniata</taxon>
        <taxon>Vertebrata</taxon>
        <taxon>Euteleostomi</taxon>
        <taxon>Mammalia</taxon>
        <taxon>Eutheria</taxon>
        <taxon>Euarchontoglires</taxon>
        <taxon>Primates</taxon>
        <taxon>Haplorrhini</taxon>
        <taxon>Platyrrhini</taxon>
        <taxon>Cebidae</taxon>
        <taxon>Callitrichinae</taxon>
        <taxon>Saguinus</taxon>
    </lineage>
</organism>